<protein>
    <submittedName>
        <fullName evidence="2">Uncharacterized protein</fullName>
    </submittedName>
</protein>
<comment type="caution">
    <text evidence="2">The sequence shown here is derived from an EMBL/GenBank/DDBJ whole genome shotgun (WGS) entry which is preliminary data.</text>
</comment>
<dbReference type="EMBL" id="BMGT01000003">
    <property type="protein sequence ID" value="GGG84036.1"/>
    <property type="molecule type" value="Genomic_DNA"/>
</dbReference>
<organism evidence="2 3">
    <name type="scientific">Edaphobacter dinghuensis</name>
    <dbReference type="NCBI Taxonomy" id="1560005"/>
    <lineage>
        <taxon>Bacteria</taxon>
        <taxon>Pseudomonadati</taxon>
        <taxon>Acidobacteriota</taxon>
        <taxon>Terriglobia</taxon>
        <taxon>Terriglobales</taxon>
        <taxon>Acidobacteriaceae</taxon>
        <taxon>Edaphobacter</taxon>
    </lineage>
</organism>
<proteinExistence type="predicted"/>
<feature type="signal peptide" evidence="1">
    <location>
        <begin position="1"/>
        <end position="24"/>
    </location>
</feature>
<evidence type="ECO:0000256" key="1">
    <source>
        <dbReference type="SAM" id="SignalP"/>
    </source>
</evidence>
<dbReference type="AlphaFoldDB" id="A0A917HNI6"/>
<name>A0A917HNI6_9BACT</name>
<keyword evidence="1" id="KW-0732">Signal</keyword>
<sequence>MRHKAFVLAAAVAALTLFSSSARAQNSQGPDLNFLNHNRPILDAHNCYPYNGQWGDRIQRALNSGFPVSIEQDLAWYVDPATGKGRVVVSHTPHPTGEEPTLEDYFFKQVSPVVERAIAENKRDQWPLIVLHFDFKDNQDPLLKAVWQVLGQHEEWLSTAVKTNDPNHLSPIDRKPILVVTEESDEQQKIFYDDLPVGARLRLFGSAHTHPAPKGMSAKESMHWEATVSPEELIGEKPTNYRRWWNGSWYAVEEGGEPRAGDWTAADNARLHALVDYAHKRGYWVRFYALDGFAPSEDQGWGNAYNFGSRAAVVLRWKAAIAAGVNFIATNQYEALAPYLKQYAKELRPVAVSSKK</sequence>
<evidence type="ECO:0000313" key="2">
    <source>
        <dbReference type="EMBL" id="GGG84036.1"/>
    </source>
</evidence>
<reference evidence="2" key="1">
    <citation type="journal article" date="2014" name="Int. J. Syst. Evol. Microbiol.">
        <title>Complete genome sequence of Corynebacterium casei LMG S-19264T (=DSM 44701T), isolated from a smear-ripened cheese.</title>
        <authorList>
            <consortium name="US DOE Joint Genome Institute (JGI-PGF)"/>
            <person name="Walter F."/>
            <person name="Albersmeier A."/>
            <person name="Kalinowski J."/>
            <person name="Ruckert C."/>
        </authorList>
    </citation>
    <scope>NUCLEOTIDE SEQUENCE</scope>
    <source>
        <strain evidence="2">CGMCC 1.12997</strain>
    </source>
</reference>
<accession>A0A917HNI6</accession>
<dbReference type="Proteomes" id="UP000647241">
    <property type="component" value="Unassembled WGS sequence"/>
</dbReference>
<gene>
    <name evidence="2" type="ORF">GCM10011585_29720</name>
</gene>
<feature type="chain" id="PRO_5036851063" evidence="1">
    <location>
        <begin position="25"/>
        <end position="356"/>
    </location>
</feature>
<evidence type="ECO:0000313" key="3">
    <source>
        <dbReference type="Proteomes" id="UP000647241"/>
    </source>
</evidence>
<dbReference type="RefSeq" id="WP_229739340.1">
    <property type="nucleotide sequence ID" value="NZ_BMGT01000003.1"/>
</dbReference>
<reference evidence="2" key="2">
    <citation type="submission" date="2020-09" db="EMBL/GenBank/DDBJ databases">
        <authorList>
            <person name="Sun Q."/>
            <person name="Zhou Y."/>
        </authorList>
    </citation>
    <scope>NUCLEOTIDE SEQUENCE</scope>
    <source>
        <strain evidence="2">CGMCC 1.12997</strain>
    </source>
</reference>
<keyword evidence="3" id="KW-1185">Reference proteome</keyword>